<protein>
    <submittedName>
        <fullName evidence="1">Uncharacterized protein</fullName>
    </submittedName>
</protein>
<dbReference type="EMBL" id="LAZR01011061">
    <property type="protein sequence ID" value="KKM63642.1"/>
    <property type="molecule type" value="Genomic_DNA"/>
</dbReference>
<organism evidence="1">
    <name type="scientific">marine sediment metagenome</name>
    <dbReference type="NCBI Taxonomy" id="412755"/>
    <lineage>
        <taxon>unclassified sequences</taxon>
        <taxon>metagenomes</taxon>
        <taxon>ecological metagenomes</taxon>
    </lineage>
</organism>
<name>A0A0F9M307_9ZZZZ</name>
<comment type="caution">
    <text evidence="1">The sequence shown here is derived from an EMBL/GenBank/DDBJ whole genome shotgun (WGS) entry which is preliminary data.</text>
</comment>
<gene>
    <name evidence="1" type="ORF">LCGC14_1509450</name>
</gene>
<sequence>MSTIQFAAPDTEENLLTTELNSMIDGARAISAAFSNDAGGERYLTVDFKLDLAVQGSARSAGPSCQLWILYAIDGTGYTYGDASLEPPPEASKGVFTLDPATNARIVHMTDILLRPYNFKVVLENNTGQTLASSGTILSMRRVKLENV</sequence>
<dbReference type="AlphaFoldDB" id="A0A0F9M307"/>
<reference evidence="1" key="1">
    <citation type="journal article" date="2015" name="Nature">
        <title>Complex archaea that bridge the gap between prokaryotes and eukaryotes.</title>
        <authorList>
            <person name="Spang A."/>
            <person name="Saw J.H."/>
            <person name="Jorgensen S.L."/>
            <person name="Zaremba-Niedzwiedzka K."/>
            <person name="Martijn J."/>
            <person name="Lind A.E."/>
            <person name="van Eijk R."/>
            <person name="Schleper C."/>
            <person name="Guy L."/>
            <person name="Ettema T.J."/>
        </authorList>
    </citation>
    <scope>NUCLEOTIDE SEQUENCE</scope>
</reference>
<proteinExistence type="predicted"/>
<evidence type="ECO:0000313" key="1">
    <source>
        <dbReference type="EMBL" id="KKM63642.1"/>
    </source>
</evidence>
<accession>A0A0F9M307</accession>